<feature type="signal peptide" evidence="1">
    <location>
        <begin position="1"/>
        <end position="23"/>
    </location>
</feature>
<name>A0ABS4TW90_9PSEU</name>
<comment type="caution">
    <text evidence="3">The sequence shown here is derived from an EMBL/GenBank/DDBJ whole genome shotgun (WGS) entry which is preliminary data.</text>
</comment>
<dbReference type="RefSeq" id="WP_209645272.1">
    <property type="nucleotide sequence ID" value="NZ_JAGINW010000001.1"/>
</dbReference>
<dbReference type="InterPro" id="IPR029058">
    <property type="entry name" value="AB_hydrolase_fold"/>
</dbReference>
<keyword evidence="1" id="KW-0732">Signal</keyword>
<dbReference type="EMBL" id="JAGINW010000001">
    <property type="protein sequence ID" value="MBP2328238.1"/>
    <property type="molecule type" value="Genomic_DNA"/>
</dbReference>
<dbReference type="Proteomes" id="UP001519332">
    <property type="component" value="Unassembled WGS sequence"/>
</dbReference>
<feature type="domain" description="Xaa-Pro dipeptidyl-peptidase-like" evidence="2">
    <location>
        <begin position="54"/>
        <end position="135"/>
    </location>
</feature>
<dbReference type="Gene3D" id="3.40.50.1820">
    <property type="entry name" value="alpha/beta hydrolase"/>
    <property type="match status" value="1"/>
</dbReference>
<evidence type="ECO:0000259" key="2">
    <source>
        <dbReference type="Pfam" id="PF02129"/>
    </source>
</evidence>
<protein>
    <recommendedName>
        <fullName evidence="2">Xaa-Pro dipeptidyl-peptidase-like domain-containing protein</fullName>
    </recommendedName>
</protein>
<gene>
    <name evidence="3" type="ORF">JOF56_008623</name>
</gene>
<evidence type="ECO:0000313" key="3">
    <source>
        <dbReference type="EMBL" id="MBP2328238.1"/>
    </source>
</evidence>
<dbReference type="SUPFAM" id="SSF53474">
    <property type="entry name" value="alpha/beta-Hydrolases"/>
    <property type="match status" value="1"/>
</dbReference>
<dbReference type="Pfam" id="PF02129">
    <property type="entry name" value="Peptidase_S15"/>
    <property type="match status" value="1"/>
</dbReference>
<evidence type="ECO:0000256" key="1">
    <source>
        <dbReference type="SAM" id="SignalP"/>
    </source>
</evidence>
<accession>A0ABS4TW90</accession>
<sequence>MRTLALAAVLIQVAVLFAPSAAAEPLLPADRFFSYGRAATYGVHIGRTDVPVRDGSHLACDIHRPAGPDGQPAPGRFPAIVYDYNAYDQLEALGKAARFYVTRGYVAAVCNVRGSGDSSGYLDPFGAQERRDNYDYPEIDSDAPAGRVTLTRGTLAVTTL</sequence>
<evidence type="ECO:0000313" key="4">
    <source>
        <dbReference type="Proteomes" id="UP001519332"/>
    </source>
</evidence>
<reference evidence="3 4" key="1">
    <citation type="submission" date="2021-03" db="EMBL/GenBank/DDBJ databases">
        <title>Sequencing the genomes of 1000 actinobacteria strains.</title>
        <authorList>
            <person name="Klenk H.-P."/>
        </authorList>
    </citation>
    <scope>NUCLEOTIDE SEQUENCE [LARGE SCALE GENOMIC DNA]</scope>
    <source>
        <strain evidence="3 4">DSM 46670</strain>
    </source>
</reference>
<feature type="chain" id="PRO_5045992740" description="Xaa-Pro dipeptidyl-peptidase-like domain-containing protein" evidence="1">
    <location>
        <begin position="24"/>
        <end position="160"/>
    </location>
</feature>
<organism evidence="3 4">
    <name type="scientific">Kibdelosporangium banguiense</name>
    <dbReference type="NCBI Taxonomy" id="1365924"/>
    <lineage>
        <taxon>Bacteria</taxon>
        <taxon>Bacillati</taxon>
        <taxon>Actinomycetota</taxon>
        <taxon>Actinomycetes</taxon>
        <taxon>Pseudonocardiales</taxon>
        <taxon>Pseudonocardiaceae</taxon>
        <taxon>Kibdelosporangium</taxon>
    </lineage>
</organism>
<dbReference type="InterPro" id="IPR000383">
    <property type="entry name" value="Xaa-Pro-like_dom"/>
</dbReference>
<proteinExistence type="predicted"/>
<keyword evidence="4" id="KW-1185">Reference proteome</keyword>